<name>A1WT05_HALHL</name>
<evidence type="ECO:0000259" key="16">
    <source>
        <dbReference type="PROSITE" id="PS50165"/>
    </source>
</evidence>
<dbReference type="InterPro" id="IPR047296">
    <property type="entry name" value="GIY-YIG_UvrC_Cho"/>
</dbReference>
<dbReference type="FunFam" id="4.10.860.10:FF:000002">
    <property type="entry name" value="UvrABC system protein C"/>
    <property type="match status" value="1"/>
</dbReference>
<evidence type="ECO:0000313" key="18">
    <source>
        <dbReference type="Proteomes" id="UP000000647"/>
    </source>
</evidence>
<dbReference type="GO" id="GO:0009380">
    <property type="term" value="C:excinuclease repair complex"/>
    <property type="evidence" value="ECO:0007669"/>
    <property type="project" value="InterPro"/>
</dbReference>
<dbReference type="KEGG" id="hha:Hhal_0022"/>
<evidence type="ECO:0000256" key="9">
    <source>
        <dbReference type="ARBA" id="ARBA00061531"/>
    </source>
</evidence>
<dbReference type="Pfam" id="PF02151">
    <property type="entry name" value="UVR"/>
    <property type="match status" value="1"/>
</dbReference>
<evidence type="ECO:0000259" key="15">
    <source>
        <dbReference type="PROSITE" id="PS50164"/>
    </source>
</evidence>
<feature type="domain" description="UvrC family homology region profile" evidence="16">
    <location>
        <begin position="263"/>
        <end position="486"/>
    </location>
</feature>
<dbReference type="Pfam" id="PF14520">
    <property type="entry name" value="HHH_5"/>
    <property type="match status" value="1"/>
</dbReference>
<dbReference type="InterPro" id="IPR004791">
    <property type="entry name" value="UvrC"/>
</dbReference>
<dbReference type="NCBIfam" id="NF001824">
    <property type="entry name" value="PRK00558.1-5"/>
    <property type="match status" value="1"/>
</dbReference>
<evidence type="ECO:0000256" key="7">
    <source>
        <dbReference type="ARBA" id="ARBA00023236"/>
    </source>
</evidence>
<keyword evidence="4 13" id="KW-0228">DNA excision</keyword>
<evidence type="ECO:0000256" key="13">
    <source>
        <dbReference type="HAMAP-Rule" id="MF_00203"/>
    </source>
</evidence>
<dbReference type="Pfam" id="PF01541">
    <property type="entry name" value="GIY-YIG"/>
    <property type="match status" value="1"/>
</dbReference>
<dbReference type="PANTHER" id="PTHR30562:SF1">
    <property type="entry name" value="UVRABC SYSTEM PROTEIN C"/>
    <property type="match status" value="1"/>
</dbReference>
<gene>
    <name evidence="13" type="primary">uvrC</name>
    <name evidence="17" type="ordered locus">Hhal_0022</name>
</gene>
<sequence length="613" mass="69447">MNKVSAEPTPGVEALRERVRGLPERPGVYRMLSAEGTIIYVGKARNLRRRVSSYFTPSRKTPKTERLVQLIADVQITVTHTEAEALILENNLIKEHRPRYNVLLRDDKSYPYIYLSSHQQFPRLGYHRGARQGAGRFFGPYPNSNAVRETLGYLQKVFPIRQCRDTFFRNRSRPCLQYQIRRCTAPCVGYISEEDYRRDVRDVEFFLEGRSGEVIAELVRRMEEAAENLEFEQAARLRDRIANLRHIQQRQYVAQDRDDNMDIVACVAEGDTACVQVFFIRGGSSLGNQSYFPNTPSGSRESDILASFLAQHYLGRVAPPEVVINRPVREQRLLEQALRTASGGTVAIRHRVRGDRRRWVEMAEENARYALSARSASTASQQRRYSALAEVIDSDAPPERIECFDISHTAGEATVASCVVFNREGPVKSDYRRFNIRNVTAGDDYAAMHQALTRRYRRVKSGEAPLPDLLLIDGGKGQVAQARDVLDELGIDGVALMGIAKGPERRPGEETLLLDDGEREIELPADSPALHLLQQVRDEAHRFAVSGHRQRRGKARRESILEEIPGLGPKRRQSLLKHFGGIQGIRQAGIEDLARVPGIHRSLAQRIYDTFHG</sequence>
<dbReference type="FunFam" id="3.40.1440.10:FF:000001">
    <property type="entry name" value="UvrABC system protein C"/>
    <property type="match status" value="1"/>
</dbReference>
<evidence type="ECO:0000256" key="4">
    <source>
        <dbReference type="ARBA" id="ARBA00022769"/>
    </source>
</evidence>
<dbReference type="Pfam" id="PF08459">
    <property type="entry name" value="UvrC_RNaseH_dom"/>
    <property type="match status" value="1"/>
</dbReference>
<dbReference type="GO" id="GO:0006289">
    <property type="term" value="P:nucleotide-excision repair"/>
    <property type="evidence" value="ECO:0007669"/>
    <property type="project" value="UniProtKB-UniRule"/>
</dbReference>
<feature type="domain" description="GIY-YIG" evidence="15">
    <location>
        <begin position="24"/>
        <end position="102"/>
    </location>
</feature>
<dbReference type="InterPro" id="IPR036876">
    <property type="entry name" value="UVR_dom_sf"/>
</dbReference>
<dbReference type="InterPro" id="IPR003583">
    <property type="entry name" value="Hlx-hairpin-Hlx_DNA-bd_motif"/>
</dbReference>
<reference evidence="18" key="1">
    <citation type="submission" date="2006-12" db="EMBL/GenBank/DDBJ databases">
        <title>Complete sequence of Halorhodospira halophila SL1.</title>
        <authorList>
            <consortium name="US DOE Joint Genome Institute"/>
            <person name="Copeland A."/>
            <person name="Lucas S."/>
            <person name="Lapidus A."/>
            <person name="Barry K."/>
            <person name="Detter J.C."/>
            <person name="Glavina del Rio T."/>
            <person name="Hammon N."/>
            <person name="Israni S."/>
            <person name="Dalin E."/>
            <person name="Tice H."/>
            <person name="Pitluck S."/>
            <person name="Saunders E."/>
            <person name="Brettin T."/>
            <person name="Bruce D."/>
            <person name="Han C."/>
            <person name="Tapia R."/>
            <person name="Schmutz J."/>
            <person name="Larimer F."/>
            <person name="Land M."/>
            <person name="Hauser L."/>
            <person name="Kyrpides N."/>
            <person name="Mikhailova N."/>
            <person name="Hoff W."/>
            <person name="Richardson P."/>
        </authorList>
    </citation>
    <scope>NUCLEOTIDE SEQUENCE [LARGE SCALE GENOMIC DNA]</scope>
    <source>
        <strain evidence="18">DSM 244 / SL1</strain>
    </source>
</reference>
<dbReference type="NCBIfam" id="TIGR00194">
    <property type="entry name" value="uvrC"/>
    <property type="match status" value="1"/>
</dbReference>
<dbReference type="FunFam" id="3.30.420.340:FF:000001">
    <property type="entry name" value="UvrABC system protein C"/>
    <property type="match status" value="1"/>
</dbReference>
<comment type="similarity">
    <text evidence="9 13">Belongs to the UvrC family.</text>
</comment>
<evidence type="ECO:0000256" key="12">
    <source>
        <dbReference type="ARBA" id="ARBA00077138"/>
    </source>
</evidence>
<dbReference type="SUPFAM" id="SSF82771">
    <property type="entry name" value="GIY-YIG endonuclease"/>
    <property type="match status" value="1"/>
</dbReference>
<proteinExistence type="inferred from homology"/>
<evidence type="ECO:0000256" key="8">
    <source>
        <dbReference type="ARBA" id="ARBA00059452"/>
    </source>
</evidence>
<dbReference type="RefSeq" id="WP_011812840.1">
    <property type="nucleotide sequence ID" value="NC_008789.1"/>
</dbReference>
<evidence type="ECO:0000259" key="14">
    <source>
        <dbReference type="PROSITE" id="PS50151"/>
    </source>
</evidence>
<dbReference type="PANTHER" id="PTHR30562">
    <property type="entry name" value="UVRC/OXIDOREDUCTASE"/>
    <property type="match status" value="1"/>
</dbReference>
<dbReference type="Proteomes" id="UP000000647">
    <property type="component" value="Chromosome"/>
</dbReference>
<dbReference type="AlphaFoldDB" id="A1WT05"/>
<dbReference type="Gene3D" id="1.10.150.20">
    <property type="entry name" value="5' to 3' exonuclease, C-terminal subdomain"/>
    <property type="match status" value="1"/>
</dbReference>
<keyword evidence="2 13" id="KW-0963">Cytoplasm</keyword>
<dbReference type="InterPro" id="IPR001162">
    <property type="entry name" value="UvrC_RNase_H_dom"/>
</dbReference>
<dbReference type="Gene3D" id="4.10.860.10">
    <property type="entry name" value="UVR domain"/>
    <property type="match status" value="1"/>
</dbReference>
<dbReference type="InterPro" id="IPR038476">
    <property type="entry name" value="UvrC_RNase_H_dom_sf"/>
</dbReference>
<dbReference type="GO" id="GO:0005737">
    <property type="term" value="C:cytoplasm"/>
    <property type="evidence" value="ECO:0007669"/>
    <property type="project" value="UniProtKB-SubCell"/>
</dbReference>
<dbReference type="InterPro" id="IPR010994">
    <property type="entry name" value="RuvA_2-like"/>
</dbReference>
<dbReference type="Gene3D" id="3.40.1440.10">
    <property type="entry name" value="GIY-YIG endonuclease"/>
    <property type="match status" value="1"/>
</dbReference>
<evidence type="ECO:0000256" key="11">
    <source>
        <dbReference type="ARBA" id="ARBA00067419"/>
    </source>
</evidence>
<dbReference type="InterPro" id="IPR035901">
    <property type="entry name" value="GIY-YIG_endonuc_sf"/>
</dbReference>
<comment type="function">
    <text evidence="8 13">The UvrABC repair system catalyzes the recognition and processing of DNA lesions. UvrC both incises the 5' and 3' sides of the lesion. The N-terminal half is responsible for the 3' incision and the C-terminal half is responsible for the 5' incision.</text>
</comment>
<evidence type="ECO:0000256" key="1">
    <source>
        <dbReference type="ARBA" id="ARBA00004496"/>
    </source>
</evidence>
<evidence type="ECO:0000256" key="10">
    <source>
        <dbReference type="ARBA" id="ARBA00062841"/>
    </source>
</evidence>
<dbReference type="SMART" id="SM00278">
    <property type="entry name" value="HhH1"/>
    <property type="match status" value="2"/>
</dbReference>
<keyword evidence="6 13" id="KW-0234">DNA repair</keyword>
<dbReference type="HAMAP" id="MF_00203">
    <property type="entry name" value="UvrC"/>
    <property type="match status" value="1"/>
</dbReference>
<dbReference type="EMBL" id="CP000544">
    <property type="protein sequence ID" value="ABM60817.1"/>
    <property type="molecule type" value="Genomic_DNA"/>
</dbReference>
<dbReference type="OrthoDB" id="9804933at2"/>
<organism evidence="17 18">
    <name type="scientific">Halorhodospira halophila (strain DSM 244 / SL1)</name>
    <name type="common">Ectothiorhodospira halophila (strain DSM 244 / SL1)</name>
    <dbReference type="NCBI Taxonomy" id="349124"/>
    <lineage>
        <taxon>Bacteria</taxon>
        <taxon>Pseudomonadati</taxon>
        <taxon>Pseudomonadota</taxon>
        <taxon>Gammaproteobacteria</taxon>
        <taxon>Chromatiales</taxon>
        <taxon>Ectothiorhodospiraceae</taxon>
        <taxon>Halorhodospira</taxon>
    </lineage>
</organism>
<dbReference type="eggNOG" id="COG0322">
    <property type="taxonomic scope" value="Bacteria"/>
</dbReference>
<reference evidence="17 18" key="2">
    <citation type="journal article" date="2013" name="Stand. Genomic Sci.">
        <title>Complete genome sequence of Halorhodospira halophila SL1.</title>
        <authorList>
            <person name="Challacombe J.F."/>
            <person name="Majid S."/>
            <person name="Deole R."/>
            <person name="Brettin T.S."/>
            <person name="Bruce D."/>
            <person name="Delano S.F."/>
            <person name="Detter J.C."/>
            <person name="Gleasner C.D."/>
            <person name="Han C.S."/>
            <person name="Misra M."/>
            <person name="Reitenga K.G."/>
            <person name="Mikhailova N."/>
            <person name="Woyke T."/>
            <person name="Pitluck S."/>
            <person name="Nolan M."/>
            <person name="Land M.L."/>
            <person name="Saunders E."/>
            <person name="Tapia R."/>
            <person name="Lapidus A."/>
            <person name="Ivanova N."/>
            <person name="Hoff W.D."/>
        </authorList>
    </citation>
    <scope>NUCLEOTIDE SEQUENCE [LARGE SCALE GENOMIC DNA]</scope>
    <source>
        <strain evidence="18">DSM 244 / SL1</strain>
    </source>
</reference>
<feature type="domain" description="UVR" evidence="14">
    <location>
        <begin position="212"/>
        <end position="247"/>
    </location>
</feature>
<keyword evidence="7 13" id="KW-0742">SOS response</keyword>
<dbReference type="InterPro" id="IPR001943">
    <property type="entry name" value="UVR_dom"/>
</dbReference>
<dbReference type="InterPro" id="IPR000305">
    <property type="entry name" value="GIY-YIG_endonuc"/>
</dbReference>
<keyword evidence="3 13" id="KW-0227">DNA damage</keyword>
<dbReference type="Pfam" id="PF22920">
    <property type="entry name" value="UvrC_RNaseH"/>
    <property type="match status" value="1"/>
</dbReference>
<dbReference type="SUPFAM" id="SSF46600">
    <property type="entry name" value="C-terminal UvrC-binding domain of UvrB"/>
    <property type="match status" value="1"/>
</dbReference>
<dbReference type="CDD" id="cd10434">
    <property type="entry name" value="GIY-YIG_UvrC_Cho"/>
    <property type="match status" value="1"/>
</dbReference>
<dbReference type="HOGENOM" id="CLU_014841_3_0_6"/>
<comment type="subcellular location">
    <subcellularLocation>
        <location evidence="1 13">Cytoplasm</location>
    </subcellularLocation>
</comment>
<dbReference type="STRING" id="349124.Hhal_0022"/>
<evidence type="ECO:0000313" key="17">
    <source>
        <dbReference type="EMBL" id="ABM60817.1"/>
    </source>
</evidence>
<dbReference type="FunFam" id="1.10.150.20:FF:000005">
    <property type="entry name" value="UvrABC system protein C"/>
    <property type="match status" value="1"/>
</dbReference>
<dbReference type="GO" id="GO:0009381">
    <property type="term" value="F:excinuclease ABC activity"/>
    <property type="evidence" value="ECO:0007669"/>
    <property type="project" value="UniProtKB-UniRule"/>
</dbReference>
<dbReference type="SMART" id="SM00465">
    <property type="entry name" value="GIYc"/>
    <property type="match status" value="1"/>
</dbReference>
<dbReference type="GO" id="GO:0009432">
    <property type="term" value="P:SOS response"/>
    <property type="evidence" value="ECO:0007669"/>
    <property type="project" value="UniProtKB-UniRule"/>
</dbReference>
<dbReference type="SUPFAM" id="SSF47781">
    <property type="entry name" value="RuvA domain 2-like"/>
    <property type="match status" value="1"/>
</dbReference>
<dbReference type="GO" id="GO:0003677">
    <property type="term" value="F:DNA binding"/>
    <property type="evidence" value="ECO:0007669"/>
    <property type="project" value="UniProtKB-UniRule"/>
</dbReference>
<evidence type="ECO:0000256" key="2">
    <source>
        <dbReference type="ARBA" id="ARBA00022490"/>
    </source>
</evidence>
<dbReference type="Gene3D" id="3.30.420.340">
    <property type="entry name" value="UvrC, RNAse H endonuclease domain"/>
    <property type="match status" value="1"/>
</dbReference>
<keyword evidence="18" id="KW-1185">Reference proteome</keyword>
<evidence type="ECO:0000256" key="3">
    <source>
        <dbReference type="ARBA" id="ARBA00022763"/>
    </source>
</evidence>
<dbReference type="InterPro" id="IPR050066">
    <property type="entry name" value="UvrABC_protein_C"/>
</dbReference>
<dbReference type="PROSITE" id="PS50165">
    <property type="entry name" value="UVRC"/>
    <property type="match status" value="1"/>
</dbReference>
<comment type="subunit">
    <text evidence="10 13">Interacts with UvrB in an incision complex.</text>
</comment>
<evidence type="ECO:0000256" key="6">
    <source>
        <dbReference type="ARBA" id="ARBA00023204"/>
    </source>
</evidence>
<evidence type="ECO:0000256" key="5">
    <source>
        <dbReference type="ARBA" id="ARBA00022881"/>
    </source>
</evidence>
<dbReference type="PROSITE" id="PS50164">
    <property type="entry name" value="GIY_YIG"/>
    <property type="match status" value="1"/>
</dbReference>
<dbReference type="PROSITE" id="PS50151">
    <property type="entry name" value="UVR"/>
    <property type="match status" value="1"/>
</dbReference>
<keyword evidence="5 13" id="KW-0267">Excision nuclease</keyword>
<accession>A1WT05</accession>
<protein>
    <recommendedName>
        <fullName evidence="11 13">UvrABC system protein C</fullName>
        <shortName evidence="13">Protein UvrC</shortName>
    </recommendedName>
    <alternativeName>
        <fullName evidence="12 13">Excinuclease ABC subunit C</fullName>
    </alternativeName>
</protein>